<evidence type="ECO:0000313" key="1">
    <source>
        <dbReference type="EMBL" id="KRZ47346.1"/>
    </source>
</evidence>
<gene>
    <name evidence="1" type="ORF">T02_9961</name>
</gene>
<reference evidence="1 2" key="1">
    <citation type="submission" date="2015-05" db="EMBL/GenBank/DDBJ databases">
        <title>Evolution of Trichinella species and genotypes.</title>
        <authorList>
            <person name="Korhonen P.K."/>
            <person name="Edoardo P."/>
            <person name="Giuseppe L.R."/>
            <person name="Gasser R.B."/>
        </authorList>
    </citation>
    <scope>NUCLEOTIDE SEQUENCE [LARGE SCALE GENOMIC DNA]</scope>
    <source>
        <strain evidence="1">ISS10</strain>
    </source>
</reference>
<name>A0A0V1KJM5_9BILA</name>
<accession>A0A0V1KJM5</accession>
<protein>
    <submittedName>
        <fullName evidence="1">Uncharacterized protein</fullName>
    </submittedName>
</protein>
<comment type="caution">
    <text evidence="1">The sequence shown here is derived from an EMBL/GenBank/DDBJ whole genome shotgun (WGS) entry which is preliminary data.</text>
</comment>
<dbReference type="AlphaFoldDB" id="A0A0V1KJM5"/>
<organism evidence="1 2">
    <name type="scientific">Trichinella nativa</name>
    <dbReference type="NCBI Taxonomy" id="6335"/>
    <lineage>
        <taxon>Eukaryota</taxon>
        <taxon>Metazoa</taxon>
        <taxon>Ecdysozoa</taxon>
        <taxon>Nematoda</taxon>
        <taxon>Enoplea</taxon>
        <taxon>Dorylaimia</taxon>
        <taxon>Trichinellida</taxon>
        <taxon>Trichinellidae</taxon>
        <taxon>Trichinella</taxon>
    </lineage>
</organism>
<dbReference type="Proteomes" id="UP000054721">
    <property type="component" value="Unassembled WGS sequence"/>
</dbReference>
<sequence length="34" mass="4261">MKIVPRRRRTRQPQTFFLNMEPHSWLAMLEDIFD</sequence>
<proteinExistence type="predicted"/>
<dbReference type="EMBL" id="JYDW01000912">
    <property type="protein sequence ID" value="KRZ47346.1"/>
    <property type="molecule type" value="Genomic_DNA"/>
</dbReference>
<evidence type="ECO:0000313" key="2">
    <source>
        <dbReference type="Proteomes" id="UP000054721"/>
    </source>
</evidence>
<keyword evidence="2" id="KW-1185">Reference proteome</keyword>